<dbReference type="AlphaFoldDB" id="A0A2V5L517"/>
<dbReference type="Pfam" id="PF13193">
    <property type="entry name" value="AMP-binding_C"/>
    <property type="match status" value="1"/>
</dbReference>
<evidence type="ECO:0000256" key="2">
    <source>
        <dbReference type="ARBA" id="ARBA00022598"/>
    </source>
</evidence>
<dbReference type="PROSITE" id="PS00455">
    <property type="entry name" value="AMP_BINDING"/>
    <property type="match status" value="1"/>
</dbReference>
<dbReference type="GO" id="GO:0006631">
    <property type="term" value="P:fatty acid metabolic process"/>
    <property type="evidence" value="ECO:0007669"/>
    <property type="project" value="TreeGrafter"/>
</dbReference>
<comment type="similarity">
    <text evidence="1">Belongs to the ATP-dependent AMP-binding enzyme family.</text>
</comment>
<proteinExistence type="inferred from homology"/>
<dbReference type="Gene3D" id="3.40.50.12780">
    <property type="entry name" value="N-terminal domain of ligase-like"/>
    <property type="match status" value="1"/>
</dbReference>
<feature type="domain" description="AMP-binding enzyme C-terminal" evidence="4">
    <location>
        <begin position="383"/>
        <end position="461"/>
    </location>
</feature>
<gene>
    <name evidence="5" type="ORF">CVV68_14535</name>
</gene>
<evidence type="ECO:0000313" key="5">
    <source>
        <dbReference type="EMBL" id="PYI66248.1"/>
    </source>
</evidence>
<feature type="domain" description="AMP-dependent synthetase/ligase" evidence="3">
    <location>
        <begin position="115"/>
        <end position="324"/>
    </location>
</feature>
<accession>A0A2V5L517</accession>
<dbReference type="Gene3D" id="3.30.300.30">
    <property type="match status" value="1"/>
</dbReference>
<sequence>MPFIDQLQYWARAQPHRSAVVVGPDRLSFVELRDAATRAQALVQASGAPAFSVIDEPNGTGLAVKFCAAVAGHGVAAVVDAAWPAGLKAAVSAKAGAWAAAQACPAPASGFQDGPPGSTFLLGLSSGTSGVPKAFTRSRESWRASLAQSARYFGVTPSDVTLAPGPMASSMNLYALGEALSTGSTFVSLRQFSADAALHAIKHDAVTRLVLVPTVLAVVARRGLEAGQGAGAVTSIVCAGSALPAEVLDLARQWAPHATIFHYYGASELGFVAASEAGVGAGYPCVGPAFPGVEISVRGSDGEVAGTGVCGSIYVRGPYVSNGYAWGDDGLAFNPLPGSDPAGEAWYTVHDQGFTDASGRLHVVGRASDMIVTGGVNVYPQQVEAELATAAGPGTVVVAGVPDTVRGQRVAAGLFTGTAGPAKTMAQLLAACRKHAAGLPAHERPTQYFALSELPLTGSGKPSRALLQAWISERDARAQRIH</sequence>
<protein>
    <submittedName>
        <fullName evidence="5">AMP-dependent synthetase</fullName>
    </submittedName>
</protein>
<dbReference type="PANTHER" id="PTHR43201:SF5">
    <property type="entry name" value="MEDIUM-CHAIN ACYL-COA LIGASE ACSF2, MITOCHONDRIAL"/>
    <property type="match status" value="1"/>
</dbReference>
<dbReference type="EMBL" id="QJVD01000016">
    <property type="protein sequence ID" value="PYI66248.1"/>
    <property type="molecule type" value="Genomic_DNA"/>
</dbReference>
<dbReference type="InterPro" id="IPR045851">
    <property type="entry name" value="AMP-bd_C_sf"/>
</dbReference>
<evidence type="ECO:0000256" key="1">
    <source>
        <dbReference type="ARBA" id="ARBA00006432"/>
    </source>
</evidence>
<evidence type="ECO:0000259" key="4">
    <source>
        <dbReference type="Pfam" id="PF13193"/>
    </source>
</evidence>
<name>A0A2V5L517_9MICC</name>
<dbReference type="InterPro" id="IPR000873">
    <property type="entry name" value="AMP-dep_synth/lig_dom"/>
</dbReference>
<dbReference type="Pfam" id="PF00501">
    <property type="entry name" value="AMP-binding"/>
    <property type="match status" value="1"/>
</dbReference>
<dbReference type="InterPro" id="IPR042099">
    <property type="entry name" value="ANL_N_sf"/>
</dbReference>
<dbReference type="InterPro" id="IPR020845">
    <property type="entry name" value="AMP-binding_CS"/>
</dbReference>
<dbReference type="SUPFAM" id="SSF56801">
    <property type="entry name" value="Acetyl-CoA synthetase-like"/>
    <property type="match status" value="1"/>
</dbReference>
<dbReference type="InterPro" id="IPR025110">
    <property type="entry name" value="AMP-bd_C"/>
</dbReference>
<evidence type="ECO:0000313" key="6">
    <source>
        <dbReference type="Proteomes" id="UP000247832"/>
    </source>
</evidence>
<organism evidence="5 6">
    <name type="scientific">Arthrobacter livingstonensis</name>
    <dbReference type="NCBI Taxonomy" id="670078"/>
    <lineage>
        <taxon>Bacteria</taxon>
        <taxon>Bacillati</taxon>
        <taxon>Actinomycetota</taxon>
        <taxon>Actinomycetes</taxon>
        <taxon>Micrococcales</taxon>
        <taxon>Micrococcaceae</taxon>
        <taxon>Arthrobacter</taxon>
    </lineage>
</organism>
<dbReference type="OrthoDB" id="5240965at2"/>
<keyword evidence="2" id="KW-0436">Ligase</keyword>
<evidence type="ECO:0000259" key="3">
    <source>
        <dbReference type="Pfam" id="PF00501"/>
    </source>
</evidence>
<reference evidence="5 6" key="1">
    <citation type="submission" date="2018-05" db="EMBL/GenBank/DDBJ databases">
        <title>Genetic diversity of glacier-inhabiting Cryobacterium bacteria in China and description of Cryobacterium mengkeensis sp. nov. and Arthrobacter glacialis sp. nov.</title>
        <authorList>
            <person name="Liu Q."/>
            <person name="Xin Y.-H."/>
        </authorList>
    </citation>
    <scope>NUCLEOTIDE SEQUENCE [LARGE SCALE GENOMIC DNA]</scope>
    <source>
        <strain evidence="5 6">LI2</strain>
    </source>
</reference>
<keyword evidence="6" id="KW-1185">Reference proteome</keyword>
<dbReference type="Proteomes" id="UP000247832">
    <property type="component" value="Unassembled WGS sequence"/>
</dbReference>
<dbReference type="PANTHER" id="PTHR43201">
    <property type="entry name" value="ACYL-COA SYNTHETASE"/>
    <property type="match status" value="1"/>
</dbReference>
<comment type="caution">
    <text evidence="5">The sequence shown here is derived from an EMBL/GenBank/DDBJ whole genome shotgun (WGS) entry which is preliminary data.</text>
</comment>
<dbReference type="RefSeq" id="WP_110501729.1">
    <property type="nucleotide sequence ID" value="NZ_QJVD01000016.1"/>
</dbReference>
<dbReference type="GO" id="GO:0031956">
    <property type="term" value="F:medium-chain fatty acid-CoA ligase activity"/>
    <property type="evidence" value="ECO:0007669"/>
    <property type="project" value="TreeGrafter"/>
</dbReference>